<reference evidence="2" key="1">
    <citation type="submission" date="2019-12" db="EMBL/GenBank/DDBJ databases">
        <title>Complete and draft genome sequences of new strains and members of some known species of the genus Rathayibacter isolated from plants.</title>
        <authorList>
            <person name="Tarlachkov S.V."/>
            <person name="Starodumova I.P."/>
            <person name="Dorofeeva L.V."/>
            <person name="Prisyazhnaya N.V."/>
            <person name="Leyn S."/>
            <person name="Zlamal J."/>
            <person name="Elan M."/>
            <person name="Osterman A.L."/>
            <person name="Nadler S."/>
            <person name="Subbotin S.A."/>
            <person name="Evtushenko L.I."/>
        </authorList>
    </citation>
    <scope>NUCLEOTIDE SEQUENCE [LARGE SCALE GENOMIC DNA]</scope>
    <source>
        <strain evidence="2">VKM Ac-2802</strain>
    </source>
</reference>
<evidence type="ECO:0008006" key="3">
    <source>
        <dbReference type="Google" id="ProtNLM"/>
    </source>
</evidence>
<protein>
    <recommendedName>
        <fullName evidence="3">DUF306 domain-containing protein</fullName>
    </recommendedName>
</protein>
<accession>A0ABX6GZ36</accession>
<dbReference type="Proteomes" id="UP000464597">
    <property type="component" value="Chromosome"/>
</dbReference>
<sequence length="139" mass="14670">MHLRQRAIEADCDADANAGCGVGVRSVREHFLDQHHGITSEDVEAPADRLGLTITMDGAGAGEFAFDDGCNLQTDSFAFENGVLTVTHTMTLLRGCVAPAGAAGHLFDELLGEPVTVTRLGDGMRWTNAVGEIVFVKAA</sequence>
<proteinExistence type="predicted"/>
<evidence type="ECO:0000313" key="1">
    <source>
        <dbReference type="EMBL" id="QHC62796.1"/>
    </source>
</evidence>
<organism evidence="1 2">
    <name type="scientific">Rathayibacter festucae</name>
    <dbReference type="NCBI Taxonomy" id="110937"/>
    <lineage>
        <taxon>Bacteria</taxon>
        <taxon>Bacillati</taxon>
        <taxon>Actinomycetota</taxon>
        <taxon>Actinomycetes</taxon>
        <taxon>Micrococcales</taxon>
        <taxon>Microbacteriaceae</taxon>
        <taxon>Rathayibacter</taxon>
    </lineage>
</organism>
<keyword evidence="2" id="KW-1185">Reference proteome</keyword>
<gene>
    <name evidence="1" type="ORF">GSU69_08950</name>
</gene>
<dbReference type="RefSeq" id="WP_159422725.1">
    <property type="nucleotide sequence ID" value="NZ_CP047180.1"/>
</dbReference>
<name>A0ABX6GZ36_9MICO</name>
<dbReference type="EMBL" id="CP047180">
    <property type="protein sequence ID" value="QHC62796.1"/>
    <property type="molecule type" value="Genomic_DNA"/>
</dbReference>
<evidence type="ECO:0000313" key="2">
    <source>
        <dbReference type="Proteomes" id="UP000464597"/>
    </source>
</evidence>